<name>A0A1N6N614_9GAMM</name>
<keyword evidence="7" id="KW-1185">Reference proteome</keyword>
<gene>
    <name evidence="6" type="ORF">SAMN05421647_10147</name>
</gene>
<dbReference type="STRING" id="49186.SAMN05421647_10147"/>
<evidence type="ECO:0000313" key="7">
    <source>
        <dbReference type="Proteomes" id="UP000186895"/>
    </source>
</evidence>
<dbReference type="AlphaFoldDB" id="A0A1N6N614"/>
<keyword evidence="2" id="KW-0812">Transmembrane</keyword>
<dbReference type="EMBL" id="FTMN01000001">
    <property type="protein sequence ID" value="SIP87496.1"/>
    <property type="molecule type" value="Genomic_DNA"/>
</dbReference>
<comment type="subcellular location">
    <subcellularLocation>
        <location evidence="1">Membrane</location>
        <topology evidence="1">Single-pass membrane protein</topology>
    </subcellularLocation>
</comment>
<dbReference type="GO" id="GO:0009306">
    <property type="term" value="P:protein secretion"/>
    <property type="evidence" value="ECO:0007669"/>
    <property type="project" value="InterPro"/>
</dbReference>
<dbReference type="Proteomes" id="UP000186895">
    <property type="component" value="Unassembled WGS sequence"/>
</dbReference>
<organism evidence="6 7">
    <name type="scientific">Marinobacterium stanieri</name>
    <dbReference type="NCBI Taxonomy" id="49186"/>
    <lineage>
        <taxon>Bacteria</taxon>
        <taxon>Pseudomonadati</taxon>
        <taxon>Pseudomonadota</taxon>
        <taxon>Gammaproteobacteria</taxon>
        <taxon>Oceanospirillales</taxon>
        <taxon>Oceanospirillaceae</taxon>
        <taxon>Marinobacterium</taxon>
    </lineage>
</organism>
<reference evidence="6 7" key="1">
    <citation type="submission" date="2017-01" db="EMBL/GenBank/DDBJ databases">
        <authorList>
            <person name="Mah S.A."/>
            <person name="Swanson W.J."/>
            <person name="Moy G.W."/>
            <person name="Vacquier V.D."/>
        </authorList>
    </citation>
    <scope>NUCLEOTIDE SEQUENCE [LARGE SCALE GENOMIC DNA]</scope>
    <source>
        <strain evidence="6 7">DSM 7027</strain>
    </source>
</reference>
<proteinExistence type="predicted"/>
<keyword evidence="3" id="KW-1133">Transmembrane helix</keyword>
<dbReference type="eggNOG" id="COG2911">
    <property type="taxonomic scope" value="Bacteria"/>
</dbReference>
<evidence type="ECO:0000256" key="1">
    <source>
        <dbReference type="ARBA" id="ARBA00004167"/>
    </source>
</evidence>
<evidence type="ECO:0000259" key="5">
    <source>
        <dbReference type="Pfam" id="PF04357"/>
    </source>
</evidence>
<sequence length="1077" mass="115679">MIRPIIRWGLGCLLFVILAVLLMVAAILFLPSGTRFALGLVDDFVPQVSLNGIEGTLTDRLEIDQIDLTLPGQTLALEQFRFTWQPWSLLDKQLQVDEISLGRVQLDLHAPAGEQPQPEASSGPVLPELPSFELPLQFRLEQLRLEEVAVLQEGSLVTAPVSLSLQAHSEANRVVLDSLEVNQAESRVNLSGWTDPSQQFLSRLQGRVSGRIEDWWTPGHWQESKPFQLDLNADFVGAERTASADVSLQQADTQLNLAAQLGLAEVLQVQYQLDASGIDPSLVQPEWPGQLGLALSGEVNLADTTDLVLDIARLDGQLRNEPVSLSGKVSGDLESWQLDAIKLNYAGADAEADGQVSLQTLDLGWRVNAPDLAALLPDAAGSVKLEGQVSGPLTTPSVSARVQVQGVRYADQLSLQQLQGPVEIDLSGQKDWRADLRLQQLEAAGQLVSSLNLKLTGQPEQHQLRLDVDASTGQLELALDGGWQAEQQIWQGQISLLDAKPQPLSHWRSTGSAPLSLSSQDFKLESLCLDEQTKGGGLCVDAAGTFAGQTQAKISLDELALSLLEPFLQGAELTPRLSAQIAFKQSPGGQPELDAELTTTAGKLTPAASEQSLPLEPIRIQARLAEDRLRAEANTELSVVKGELGLNVDVAGLSGAQTLKGQLALSATDLSLIEVVVPDVQNMQGQLNADFGLSGSLSAPVINGELAFTDGNVEVPAAGLLLNPLELSVRPVNNGESLEFSGLFGSGEGELKLDGRYNLAQKEGLLTLAGDKFEAMNTNVAQVEISPDLNLSLTPQAIRLGGSLTIPHALIATPESKESAVAPNKDVVIVEDGEPLNSEPVVPVFAELDVILGDDVRVDALGFEGRLLGKLQLLESPGKATRASGSIQVESGQYRLYAQDLEIRRGSLVFTGGPVDNPGLDLRIGREVEDVIVGANVNGTLREPRMELYGEPAMPDSSVLSYLLLGKAPGESSSSEQEMLTRMALSMSMAGGNRITDNLRESLTLDELGFDSNDQEEGSSFFIGKYLSPRLYLRYGIGVMDAVNTLSLKYTLTDTWRVEAQSSELGSGGDILYTFER</sequence>
<feature type="domain" description="Translocation and assembly module TamB C-terminal" evidence="5">
    <location>
        <begin position="746"/>
        <end position="1076"/>
    </location>
</feature>
<dbReference type="Pfam" id="PF04357">
    <property type="entry name" value="TamB"/>
    <property type="match status" value="1"/>
</dbReference>
<dbReference type="GO" id="GO:0005886">
    <property type="term" value="C:plasma membrane"/>
    <property type="evidence" value="ECO:0007669"/>
    <property type="project" value="InterPro"/>
</dbReference>
<dbReference type="RefSeq" id="WP_076459939.1">
    <property type="nucleotide sequence ID" value="NZ_FTMN01000001.1"/>
</dbReference>
<dbReference type="InterPro" id="IPR007452">
    <property type="entry name" value="TamB_C"/>
</dbReference>
<evidence type="ECO:0000256" key="3">
    <source>
        <dbReference type="ARBA" id="ARBA00022989"/>
    </source>
</evidence>
<evidence type="ECO:0000313" key="6">
    <source>
        <dbReference type="EMBL" id="SIP87496.1"/>
    </source>
</evidence>
<dbReference type="PANTHER" id="PTHR36985">
    <property type="entry name" value="TRANSLOCATION AND ASSEMBLY MODULE SUBUNIT TAMB"/>
    <property type="match status" value="1"/>
</dbReference>
<evidence type="ECO:0000256" key="4">
    <source>
        <dbReference type="ARBA" id="ARBA00023136"/>
    </source>
</evidence>
<evidence type="ECO:0000256" key="2">
    <source>
        <dbReference type="ARBA" id="ARBA00022692"/>
    </source>
</evidence>
<accession>A0A1N6N614</accession>
<keyword evidence="4" id="KW-0472">Membrane</keyword>
<dbReference type="PANTHER" id="PTHR36985:SF1">
    <property type="entry name" value="TRANSLOCATION AND ASSEMBLY MODULE SUBUNIT TAMB"/>
    <property type="match status" value="1"/>
</dbReference>
<protein>
    <submittedName>
        <fullName evidence="6">Translocation and assembly module TamB</fullName>
    </submittedName>
</protein>